<feature type="transmembrane region" description="Helical" evidence="5">
    <location>
        <begin position="137"/>
        <end position="154"/>
    </location>
</feature>
<dbReference type="AlphaFoldDB" id="A0A063BQX9"/>
<dbReference type="STRING" id="1159556.A0A063BQX9"/>
<dbReference type="GO" id="GO:0005506">
    <property type="term" value="F:iron ion binding"/>
    <property type="evidence" value="ECO:0007669"/>
    <property type="project" value="InterPro"/>
</dbReference>
<keyword evidence="9" id="KW-1185">Reference proteome</keyword>
<dbReference type="InterPro" id="IPR006694">
    <property type="entry name" value="Fatty_acid_hydroxylase"/>
</dbReference>
<reference evidence="8" key="3">
    <citation type="submission" date="2020-03" db="EMBL/GenBank/DDBJ databases">
        <title>A mixture of massive structural variations and highly conserved coding sequences in Ustilaginoidea virens genome.</title>
        <authorList>
            <person name="Zhang K."/>
            <person name="Zhao Z."/>
            <person name="Zhang Z."/>
            <person name="Li Y."/>
            <person name="Hsiang T."/>
            <person name="Sun W."/>
        </authorList>
    </citation>
    <scope>NUCLEOTIDE SEQUENCE</scope>
    <source>
        <strain evidence="8">UV-8b</strain>
    </source>
</reference>
<keyword evidence="4 5" id="KW-0472">Membrane</keyword>
<evidence type="ECO:0000256" key="2">
    <source>
        <dbReference type="ARBA" id="ARBA00022692"/>
    </source>
</evidence>
<dbReference type="InterPro" id="IPR050307">
    <property type="entry name" value="Sterol_Desaturase_Related"/>
</dbReference>
<reference evidence="7" key="1">
    <citation type="journal article" date="2016" name="Genome Announc.">
        <title>Genome Sequence of Ustilaginoidea virens IPU010, a Rice Pathogenic Fungus Causing False Smut.</title>
        <authorList>
            <person name="Kumagai T."/>
            <person name="Ishii T."/>
            <person name="Terai G."/>
            <person name="Umemura M."/>
            <person name="Machida M."/>
            <person name="Asai K."/>
        </authorList>
    </citation>
    <scope>NUCLEOTIDE SEQUENCE [LARGE SCALE GENOMIC DNA]</scope>
    <source>
        <strain evidence="7">IPU010</strain>
    </source>
</reference>
<dbReference type="Proteomes" id="UP000054053">
    <property type="component" value="Unassembled WGS sequence"/>
</dbReference>
<keyword evidence="3 5" id="KW-1133">Transmembrane helix</keyword>
<dbReference type="Proteomes" id="UP000027002">
    <property type="component" value="Chromosome 1"/>
</dbReference>
<evidence type="ECO:0000259" key="6">
    <source>
        <dbReference type="Pfam" id="PF04116"/>
    </source>
</evidence>
<name>A0A063BQX9_USTVR</name>
<evidence type="ECO:0000313" key="9">
    <source>
        <dbReference type="Proteomes" id="UP000027002"/>
    </source>
</evidence>
<sequence length="329" mass="36615">MLDVLLSIPLISYFLFPSTGASLSTSVNLFFFYVTWTSLAFSHNPLEIHLSGLLVLRVVFWLAPALIFLLFDIALPSLSVGFKHGGRSAMPPRAFRKLAGMLGRALLNVLFLLAVEAAISMAYAAAFKRYIFRMSTALPFPWIILKHCLVILASREVLRYYLHRRVLHGDLPLAREHARYAHDRPSAPYSLQVFTDHPLALLVYRFVPIFLPAALIRTHILIYFLVVILTTVEDTLTMSGYTFIPGILMSGITQRTAIHYAGGGSSNYSGLGVMDWVHGTSKGREVLMEVKNSADKHDVQERAAKRVGKGSDIVKDGIDSLKKRARAGN</sequence>
<dbReference type="HOGENOM" id="CLU_047036_4_0_1"/>
<evidence type="ECO:0000256" key="3">
    <source>
        <dbReference type="ARBA" id="ARBA00022989"/>
    </source>
</evidence>
<gene>
    <name evidence="8" type="ORF">UV8b_00004</name>
    <name evidence="7" type="ORF">UVI_02061570</name>
</gene>
<dbReference type="EMBL" id="BBTG02000070">
    <property type="protein sequence ID" value="GAO20118.1"/>
    <property type="molecule type" value="Genomic_DNA"/>
</dbReference>
<evidence type="ECO:0000256" key="4">
    <source>
        <dbReference type="ARBA" id="ARBA00023136"/>
    </source>
</evidence>
<evidence type="ECO:0000256" key="1">
    <source>
        <dbReference type="ARBA" id="ARBA00004370"/>
    </source>
</evidence>
<feature type="transmembrane region" description="Helical" evidence="5">
    <location>
        <begin position="58"/>
        <end position="82"/>
    </location>
</feature>
<dbReference type="PANTHER" id="PTHR11863">
    <property type="entry name" value="STEROL DESATURASE"/>
    <property type="match status" value="1"/>
</dbReference>
<dbReference type="Pfam" id="PF04116">
    <property type="entry name" value="FA_hydroxylase"/>
    <property type="match status" value="1"/>
</dbReference>
<dbReference type="GO" id="GO:0008610">
    <property type="term" value="P:lipid biosynthetic process"/>
    <property type="evidence" value="ECO:0007669"/>
    <property type="project" value="InterPro"/>
</dbReference>
<protein>
    <recommendedName>
        <fullName evidence="6">Fatty acid hydroxylase domain-containing protein</fullName>
    </recommendedName>
</protein>
<evidence type="ECO:0000313" key="7">
    <source>
        <dbReference type="EMBL" id="GAO20118.1"/>
    </source>
</evidence>
<feature type="domain" description="Fatty acid hydroxylase" evidence="6">
    <location>
        <begin position="149"/>
        <end position="280"/>
    </location>
</feature>
<dbReference type="GO" id="GO:0016020">
    <property type="term" value="C:membrane"/>
    <property type="evidence" value="ECO:0007669"/>
    <property type="project" value="UniProtKB-SubCell"/>
</dbReference>
<dbReference type="OrthoDB" id="408954at2759"/>
<evidence type="ECO:0000313" key="10">
    <source>
        <dbReference type="Proteomes" id="UP000054053"/>
    </source>
</evidence>
<proteinExistence type="predicted"/>
<organism evidence="7 10">
    <name type="scientific">Ustilaginoidea virens</name>
    <name type="common">Rice false smut fungus</name>
    <name type="synonym">Villosiclava virens</name>
    <dbReference type="NCBI Taxonomy" id="1159556"/>
    <lineage>
        <taxon>Eukaryota</taxon>
        <taxon>Fungi</taxon>
        <taxon>Dikarya</taxon>
        <taxon>Ascomycota</taxon>
        <taxon>Pezizomycotina</taxon>
        <taxon>Sordariomycetes</taxon>
        <taxon>Hypocreomycetidae</taxon>
        <taxon>Hypocreales</taxon>
        <taxon>Clavicipitaceae</taxon>
        <taxon>Ustilaginoidea</taxon>
    </lineage>
</organism>
<comment type="subcellular location">
    <subcellularLocation>
        <location evidence="1">Membrane</location>
    </subcellularLocation>
</comment>
<dbReference type="KEGG" id="uvi:66060782"/>
<feature type="transmembrane region" description="Helical" evidence="5">
    <location>
        <begin position="209"/>
        <end position="232"/>
    </location>
</feature>
<reference evidence="10" key="2">
    <citation type="journal article" date="2016" name="Genome Announc.">
        <title>Genome sequence of Ustilaginoidea virens IPU010, a rice pathogenic fungus causing false smut.</title>
        <authorList>
            <person name="Kumagai T."/>
            <person name="Ishii T."/>
            <person name="Terai G."/>
            <person name="Umemura M."/>
            <person name="Machida M."/>
            <person name="Asai K."/>
        </authorList>
    </citation>
    <scope>NUCLEOTIDE SEQUENCE [LARGE SCALE GENOMIC DNA]</scope>
    <source>
        <strain evidence="10">IPU010</strain>
    </source>
</reference>
<dbReference type="RefSeq" id="XP_042993436.1">
    <property type="nucleotide sequence ID" value="XM_043137502.1"/>
</dbReference>
<dbReference type="EMBL" id="CP072753">
    <property type="protein sequence ID" value="QUC15763.1"/>
    <property type="molecule type" value="Genomic_DNA"/>
</dbReference>
<dbReference type="GO" id="GO:0016491">
    <property type="term" value="F:oxidoreductase activity"/>
    <property type="evidence" value="ECO:0007669"/>
    <property type="project" value="InterPro"/>
</dbReference>
<accession>A0A063BQX9</accession>
<keyword evidence="2 5" id="KW-0812">Transmembrane</keyword>
<evidence type="ECO:0000313" key="8">
    <source>
        <dbReference type="EMBL" id="QUC15763.1"/>
    </source>
</evidence>
<feature type="transmembrane region" description="Helical" evidence="5">
    <location>
        <begin position="102"/>
        <end position="125"/>
    </location>
</feature>
<dbReference type="GeneID" id="66060782"/>
<evidence type="ECO:0000256" key="5">
    <source>
        <dbReference type="SAM" id="Phobius"/>
    </source>
</evidence>